<sequence length="523" mass="58205">MIKKGMLLFTALILMLSIVTACSGGNNGNGGNNGGANSGNSETNGNSSSNGGDAKAEEPMKISIMLPAFNTELPDDDSPVIQKLEEYTNTDIEVQFVPNSSYPDKMNITLSSGQMPTLMVADKTPSFINAARSGAFWDVTDYLDDYPNLSMANPVVLNNSSIDGRNYGVYRTRTLGRMGVTINKDWMEAVGMDAPKTIDEFYELLKAFKEQDPDQDGKDDTYGIVITKYAGPWDIMQVWFGAPNGWGEDENGNLVPAHETPEYMEALKFFRKLYDEGLVNSDFAVMDSAVWMDPMVNEEAGVIVDVADISRRIDGRMQEKAERDESYMDVFQAPVGPKGHRDMPTTGYSSMLAISKSTVKTEEELKRVLEFLDKLNDQEMQMLLSYGIEGRHYELVDGHVNPLTTPDDVALVSELESLNQMLMFIPNDRLIPLEQTDINKKIEEVYQANEDIVVGNPAQPLVSEVYALKGQQLDNIIADARIQYIVGQINEDQLQDQFKLWRENGGDDYVAEINELYQAAKGN</sequence>
<feature type="region of interest" description="Disordered" evidence="6">
    <location>
        <begin position="33"/>
        <end position="55"/>
    </location>
</feature>
<feature type="chain" id="PRO_5045103147" evidence="7">
    <location>
        <begin position="22"/>
        <end position="523"/>
    </location>
</feature>
<feature type="signal peptide" evidence="7">
    <location>
        <begin position="1"/>
        <end position="21"/>
    </location>
</feature>
<evidence type="ECO:0000256" key="4">
    <source>
        <dbReference type="ARBA" id="ARBA00023139"/>
    </source>
</evidence>
<keyword evidence="9" id="KW-1185">Reference proteome</keyword>
<dbReference type="Gene3D" id="3.40.190.10">
    <property type="entry name" value="Periplasmic binding protein-like II"/>
    <property type="match status" value="2"/>
</dbReference>
<dbReference type="EMBL" id="JBHSQV010000010">
    <property type="protein sequence ID" value="MFC5985162.1"/>
    <property type="molecule type" value="Genomic_DNA"/>
</dbReference>
<comment type="caution">
    <text evidence="8">The sequence shown here is derived from an EMBL/GenBank/DDBJ whole genome shotgun (WGS) entry which is preliminary data.</text>
</comment>
<gene>
    <name evidence="8" type="ORF">ACFPXP_01585</name>
</gene>
<dbReference type="SUPFAM" id="SSF53850">
    <property type="entry name" value="Periplasmic binding protein-like II"/>
    <property type="match status" value="1"/>
</dbReference>
<proteinExistence type="predicted"/>
<evidence type="ECO:0000256" key="7">
    <source>
        <dbReference type="SAM" id="SignalP"/>
    </source>
</evidence>
<organism evidence="8 9">
    <name type="scientific">Marinicrinis lubricantis</name>
    <dbReference type="NCBI Taxonomy" id="2086470"/>
    <lineage>
        <taxon>Bacteria</taxon>
        <taxon>Bacillati</taxon>
        <taxon>Bacillota</taxon>
        <taxon>Bacilli</taxon>
        <taxon>Bacillales</taxon>
        <taxon>Paenibacillaceae</taxon>
    </lineage>
</organism>
<keyword evidence="5" id="KW-0449">Lipoprotein</keyword>
<dbReference type="InterPro" id="IPR006059">
    <property type="entry name" value="SBP"/>
</dbReference>
<dbReference type="RefSeq" id="WP_379891733.1">
    <property type="nucleotide sequence ID" value="NZ_CBCSCT010000003.1"/>
</dbReference>
<dbReference type="InterPro" id="IPR050490">
    <property type="entry name" value="Bact_solute-bd_prot1"/>
</dbReference>
<evidence type="ECO:0000313" key="8">
    <source>
        <dbReference type="EMBL" id="MFC5985162.1"/>
    </source>
</evidence>
<keyword evidence="4" id="KW-0564">Palmitate</keyword>
<evidence type="ECO:0000256" key="3">
    <source>
        <dbReference type="ARBA" id="ARBA00023136"/>
    </source>
</evidence>
<dbReference type="CDD" id="cd13580">
    <property type="entry name" value="PBP2_AlgQ_like_1"/>
    <property type="match status" value="1"/>
</dbReference>
<evidence type="ECO:0000256" key="2">
    <source>
        <dbReference type="ARBA" id="ARBA00022729"/>
    </source>
</evidence>
<evidence type="ECO:0000256" key="1">
    <source>
        <dbReference type="ARBA" id="ARBA00022475"/>
    </source>
</evidence>
<feature type="compositionally biased region" description="Low complexity" evidence="6">
    <location>
        <begin position="38"/>
        <end position="52"/>
    </location>
</feature>
<dbReference type="PANTHER" id="PTHR43649">
    <property type="entry name" value="ARABINOSE-BINDING PROTEIN-RELATED"/>
    <property type="match status" value="1"/>
</dbReference>
<evidence type="ECO:0000256" key="6">
    <source>
        <dbReference type="SAM" id="MobiDB-lite"/>
    </source>
</evidence>
<reference evidence="9" key="1">
    <citation type="journal article" date="2019" name="Int. J. Syst. Evol. Microbiol.">
        <title>The Global Catalogue of Microorganisms (GCM) 10K type strain sequencing project: providing services to taxonomists for standard genome sequencing and annotation.</title>
        <authorList>
            <consortium name="The Broad Institute Genomics Platform"/>
            <consortium name="The Broad Institute Genome Sequencing Center for Infectious Disease"/>
            <person name="Wu L."/>
            <person name="Ma J."/>
        </authorList>
    </citation>
    <scope>NUCLEOTIDE SEQUENCE [LARGE SCALE GENOMIC DNA]</scope>
    <source>
        <strain evidence="9">CCM 8749</strain>
    </source>
</reference>
<dbReference type="Pfam" id="PF01547">
    <property type="entry name" value="SBP_bac_1"/>
    <property type="match status" value="1"/>
</dbReference>
<keyword evidence="1" id="KW-1003">Cell membrane</keyword>
<dbReference type="PROSITE" id="PS51257">
    <property type="entry name" value="PROKAR_LIPOPROTEIN"/>
    <property type="match status" value="1"/>
</dbReference>
<keyword evidence="3" id="KW-0472">Membrane</keyword>
<protein>
    <submittedName>
        <fullName evidence="8">Extracellular solute-binding protein</fullName>
    </submittedName>
</protein>
<evidence type="ECO:0000313" key="9">
    <source>
        <dbReference type="Proteomes" id="UP001596250"/>
    </source>
</evidence>
<accession>A0ABW1IJD7</accession>
<dbReference type="Proteomes" id="UP001596250">
    <property type="component" value="Unassembled WGS sequence"/>
</dbReference>
<keyword evidence="2 7" id="KW-0732">Signal</keyword>
<dbReference type="PANTHER" id="PTHR43649:SF33">
    <property type="entry name" value="POLYGALACTURONAN_RHAMNOGALACTURONAN-BINDING PROTEIN YTCQ"/>
    <property type="match status" value="1"/>
</dbReference>
<evidence type="ECO:0000256" key="5">
    <source>
        <dbReference type="ARBA" id="ARBA00023288"/>
    </source>
</evidence>
<name>A0ABW1IJD7_9BACL</name>